<keyword evidence="1" id="KW-0472">Membrane</keyword>
<gene>
    <name evidence="2" type="ORF">HELGO_WM2475</name>
</gene>
<name>A0A6S6S9B3_9BACT</name>
<keyword evidence="1" id="KW-0812">Transmembrane</keyword>
<dbReference type="AlphaFoldDB" id="A0A6S6S9B3"/>
<proteinExistence type="predicted"/>
<sequence length="56" mass="6428">MSKQEVKCHYCKNMIEKGVKNCPHCNTVNPSVRVKEVMIWTLGMVVVLYVATRIFA</sequence>
<accession>A0A6S6S9B3</accession>
<protein>
    <submittedName>
        <fullName evidence="2">Uncharacterized protein</fullName>
    </submittedName>
</protein>
<dbReference type="EMBL" id="CACVAS010000020">
    <property type="protein sequence ID" value="CAA6801674.1"/>
    <property type="molecule type" value="Genomic_DNA"/>
</dbReference>
<reference evidence="2" key="1">
    <citation type="submission" date="2020-01" db="EMBL/GenBank/DDBJ databases">
        <authorList>
            <person name="Meier V. D."/>
            <person name="Meier V D."/>
        </authorList>
    </citation>
    <scope>NUCLEOTIDE SEQUENCE</scope>
    <source>
        <strain evidence="2">HLG_WM_MAG_01</strain>
    </source>
</reference>
<keyword evidence="1" id="KW-1133">Transmembrane helix</keyword>
<evidence type="ECO:0000256" key="1">
    <source>
        <dbReference type="SAM" id="Phobius"/>
    </source>
</evidence>
<evidence type="ECO:0000313" key="2">
    <source>
        <dbReference type="EMBL" id="CAA6801674.1"/>
    </source>
</evidence>
<feature type="transmembrane region" description="Helical" evidence="1">
    <location>
        <begin position="37"/>
        <end position="55"/>
    </location>
</feature>
<organism evidence="2">
    <name type="scientific">uncultured Sulfurovum sp</name>
    <dbReference type="NCBI Taxonomy" id="269237"/>
    <lineage>
        <taxon>Bacteria</taxon>
        <taxon>Pseudomonadati</taxon>
        <taxon>Campylobacterota</taxon>
        <taxon>Epsilonproteobacteria</taxon>
        <taxon>Campylobacterales</taxon>
        <taxon>Sulfurovaceae</taxon>
        <taxon>Sulfurovum</taxon>
        <taxon>environmental samples</taxon>
    </lineage>
</organism>